<dbReference type="Pfam" id="PF12756">
    <property type="entry name" value="zf-C2H2_2"/>
    <property type="match status" value="1"/>
</dbReference>
<feature type="compositionally biased region" description="Acidic residues" evidence="9">
    <location>
        <begin position="136"/>
        <end position="145"/>
    </location>
</feature>
<evidence type="ECO:0000256" key="9">
    <source>
        <dbReference type="SAM" id="MobiDB-lite"/>
    </source>
</evidence>
<name>A0A0D1YU21_9PEZI</name>
<dbReference type="GO" id="GO:0008270">
    <property type="term" value="F:zinc ion binding"/>
    <property type="evidence" value="ECO:0007669"/>
    <property type="project" value="UniProtKB-KW"/>
</dbReference>
<evidence type="ECO:0000256" key="1">
    <source>
        <dbReference type="ARBA" id="ARBA00004496"/>
    </source>
</evidence>
<evidence type="ECO:0000313" key="12">
    <source>
        <dbReference type="Proteomes" id="UP000053259"/>
    </source>
</evidence>
<evidence type="ECO:0000256" key="3">
    <source>
        <dbReference type="ARBA" id="ARBA00022517"/>
    </source>
</evidence>
<organism evidence="11 12">
    <name type="scientific">Verruconis gallopava</name>
    <dbReference type="NCBI Taxonomy" id="253628"/>
    <lineage>
        <taxon>Eukaryota</taxon>
        <taxon>Fungi</taxon>
        <taxon>Dikarya</taxon>
        <taxon>Ascomycota</taxon>
        <taxon>Pezizomycotina</taxon>
        <taxon>Dothideomycetes</taxon>
        <taxon>Pleosporomycetidae</taxon>
        <taxon>Venturiales</taxon>
        <taxon>Sympoventuriaceae</taxon>
        <taxon>Verruconis</taxon>
    </lineage>
</organism>
<reference evidence="11 12" key="1">
    <citation type="submission" date="2015-01" db="EMBL/GenBank/DDBJ databases">
        <title>The Genome Sequence of Ochroconis gallopava CBS43764.</title>
        <authorList>
            <consortium name="The Broad Institute Genomics Platform"/>
            <person name="Cuomo C."/>
            <person name="de Hoog S."/>
            <person name="Gorbushina A."/>
            <person name="Stielow B."/>
            <person name="Teixiera M."/>
            <person name="Abouelleil A."/>
            <person name="Chapman S.B."/>
            <person name="Priest M."/>
            <person name="Young S.K."/>
            <person name="Wortman J."/>
            <person name="Nusbaum C."/>
            <person name="Birren B."/>
        </authorList>
    </citation>
    <scope>NUCLEOTIDE SEQUENCE [LARGE SCALE GENOMIC DNA]</scope>
    <source>
        <strain evidence="11 12">CBS 43764</strain>
    </source>
</reference>
<dbReference type="InterPro" id="IPR003604">
    <property type="entry name" value="Matrin/U1-like-C_Znf_C2H2"/>
</dbReference>
<dbReference type="RefSeq" id="XP_016214036.1">
    <property type="nucleotide sequence ID" value="XM_016357834.1"/>
</dbReference>
<dbReference type="GeneID" id="27312456"/>
<keyword evidence="7" id="KW-0862">Zinc</keyword>
<feature type="domain" description="C2H2-type" evidence="10">
    <location>
        <begin position="75"/>
        <end position="97"/>
    </location>
</feature>
<keyword evidence="6" id="KW-0863">Zinc-finger</keyword>
<keyword evidence="4" id="KW-0479">Metal-binding</keyword>
<dbReference type="Gene3D" id="3.30.160.60">
    <property type="entry name" value="Classic Zinc Finger"/>
    <property type="match status" value="1"/>
</dbReference>
<dbReference type="PANTHER" id="PTHR13182:SF8">
    <property type="entry name" value="CYTOPLASMIC 60S SUBUNIT BIOGENESIS FACTOR ZNF622"/>
    <property type="match status" value="1"/>
</dbReference>
<dbReference type="GO" id="GO:0042273">
    <property type="term" value="P:ribosomal large subunit biogenesis"/>
    <property type="evidence" value="ECO:0007669"/>
    <property type="project" value="UniProtKB-ARBA"/>
</dbReference>
<accession>A0A0D1YU21</accession>
<dbReference type="HOGENOM" id="CLU_018787_1_2_1"/>
<keyword evidence="3" id="KW-0690">Ribosome biogenesis</keyword>
<feature type="compositionally biased region" description="Acidic residues" evidence="9">
    <location>
        <begin position="342"/>
        <end position="351"/>
    </location>
</feature>
<feature type="region of interest" description="Disordered" evidence="9">
    <location>
        <begin position="446"/>
        <end position="476"/>
    </location>
</feature>
<feature type="compositionally biased region" description="Basic and acidic residues" evidence="9">
    <location>
        <begin position="173"/>
        <end position="182"/>
    </location>
</feature>
<evidence type="ECO:0000256" key="5">
    <source>
        <dbReference type="ARBA" id="ARBA00022737"/>
    </source>
</evidence>
<feature type="region of interest" description="Disordered" evidence="9">
    <location>
        <begin position="372"/>
        <end position="405"/>
    </location>
</feature>
<proteinExistence type="inferred from homology"/>
<dbReference type="InterPro" id="IPR013087">
    <property type="entry name" value="Znf_C2H2_type"/>
</dbReference>
<dbReference type="SMART" id="SM00451">
    <property type="entry name" value="ZnF_U1"/>
    <property type="match status" value="2"/>
</dbReference>
<dbReference type="STRING" id="253628.A0A0D1YU21"/>
<dbReference type="InParanoid" id="A0A0D1YU21"/>
<dbReference type="Proteomes" id="UP000053259">
    <property type="component" value="Unassembled WGS sequence"/>
</dbReference>
<dbReference type="PANTHER" id="PTHR13182">
    <property type="entry name" value="ZINC FINGER PROTEIN 622"/>
    <property type="match status" value="1"/>
</dbReference>
<evidence type="ECO:0000256" key="7">
    <source>
        <dbReference type="ARBA" id="ARBA00022833"/>
    </source>
</evidence>
<evidence type="ECO:0000256" key="6">
    <source>
        <dbReference type="ARBA" id="ARBA00022771"/>
    </source>
</evidence>
<dbReference type="SMART" id="SM00355">
    <property type="entry name" value="ZnF_C2H2"/>
    <property type="match status" value="4"/>
</dbReference>
<dbReference type="GO" id="GO:0030687">
    <property type="term" value="C:preribosome, large subunit precursor"/>
    <property type="evidence" value="ECO:0007669"/>
    <property type="project" value="TreeGrafter"/>
</dbReference>
<dbReference type="GO" id="GO:0005737">
    <property type="term" value="C:cytoplasm"/>
    <property type="evidence" value="ECO:0007669"/>
    <property type="project" value="UniProtKB-SubCell"/>
</dbReference>
<evidence type="ECO:0000256" key="2">
    <source>
        <dbReference type="ARBA" id="ARBA00022490"/>
    </source>
</evidence>
<keyword evidence="2" id="KW-0963">Cytoplasm</keyword>
<dbReference type="InterPro" id="IPR022755">
    <property type="entry name" value="Znf_C2H2_jaz"/>
</dbReference>
<dbReference type="FunCoup" id="A0A0D1YU21">
    <property type="interactions" value="889"/>
</dbReference>
<gene>
    <name evidence="11" type="ORF">PV09_04483</name>
</gene>
<comment type="similarity">
    <text evidence="8">Belongs to the REI1 family.</text>
</comment>
<dbReference type="EMBL" id="KN847541">
    <property type="protein sequence ID" value="KIW04167.1"/>
    <property type="molecule type" value="Genomic_DNA"/>
</dbReference>
<dbReference type="SUPFAM" id="SSF57667">
    <property type="entry name" value="beta-beta-alpha zinc fingers"/>
    <property type="match status" value="2"/>
</dbReference>
<dbReference type="Pfam" id="PF12171">
    <property type="entry name" value="zf-C2H2_jaz"/>
    <property type="match status" value="1"/>
</dbReference>
<dbReference type="InterPro" id="IPR040025">
    <property type="entry name" value="Znf622/Rei1/Reh1"/>
</dbReference>
<comment type="subcellular location">
    <subcellularLocation>
        <location evidence="1">Cytoplasm</location>
    </subcellularLocation>
</comment>
<dbReference type="PROSITE" id="PS00028">
    <property type="entry name" value="ZINC_FINGER_C2H2_1"/>
    <property type="match status" value="2"/>
</dbReference>
<evidence type="ECO:0000313" key="11">
    <source>
        <dbReference type="EMBL" id="KIW04167.1"/>
    </source>
</evidence>
<keyword evidence="5" id="KW-0677">Repeat</keyword>
<dbReference type="OrthoDB" id="19329at2759"/>
<dbReference type="InterPro" id="IPR041661">
    <property type="entry name" value="ZN622/Rei1/Reh1_Znf-C2H2"/>
</dbReference>
<sequence>MNGSTHPFTCNTCQVAFKSSDLQRTHMQSDWHRYNLKRRVASLPPLSSEVFNEKVLANRATAAATAARASFERHCDPCRKTFYSENAYLNHLSSQKHKSNAVKATKLGKKEDDSKSLMSSTFSLGDPAISSRGDVDSEAEDDFQDVIEGIKDSSLEDNPEPISRRPSRPHHSAVGEDTRPDHPLSPSTNNTPVNGRIRKRDPLRECLFCSQYDFESVPELLDHMIKSHGLFLPEPNYIVDMEGLIRYLNTKVNEEHQCLYCGRLKWSEDGIKTHMRDTDHCKIAYETEDAQLEIGQFYDFRSTYSDDDWDTEDGEDDELLDNGTATGGGVKLGARREAKCDDEMEEGDGWETDSTASSVPTEELGRVYVDEQREEVKRRLRQNKHHSSTTSSRHRETDGFHSHAHHGPTAVYYDDFELHLPSGRTAGHRSLNRIWRQNLRNYPTPEERQHRLLTESNNDERELRPSEAARERERGRAHELILRNEALGVAGLDDAAKKQLKNQEIKEKKRADREQKKFQARINERANQQKHFRDPLLQ</sequence>
<evidence type="ECO:0000256" key="8">
    <source>
        <dbReference type="ARBA" id="ARBA00034126"/>
    </source>
</evidence>
<feature type="compositionally biased region" description="Acidic residues" evidence="9">
    <location>
        <begin position="308"/>
        <end position="320"/>
    </location>
</feature>
<keyword evidence="12" id="KW-1185">Reference proteome</keyword>
<evidence type="ECO:0000256" key="4">
    <source>
        <dbReference type="ARBA" id="ARBA00022723"/>
    </source>
</evidence>
<feature type="region of interest" description="Disordered" evidence="9">
    <location>
        <begin position="94"/>
        <end position="196"/>
    </location>
</feature>
<dbReference type="GO" id="GO:0003676">
    <property type="term" value="F:nucleic acid binding"/>
    <property type="evidence" value="ECO:0007669"/>
    <property type="project" value="InterPro"/>
</dbReference>
<protein>
    <recommendedName>
        <fullName evidence="10">C2H2-type domain-containing protein</fullName>
    </recommendedName>
</protein>
<feature type="compositionally biased region" description="Basic residues" evidence="9">
    <location>
        <begin position="378"/>
        <end position="387"/>
    </location>
</feature>
<feature type="domain" description="C2H2-type" evidence="10">
    <location>
        <begin position="10"/>
        <end position="32"/>
    </location>
</feature>
<dbReference type="VEuPathDB" id="FungiDB:PV09_04483"/>
<dbReference type="InterPro" id="IPR036236">
    <property type="entry name" value="Znf_C2H2_sf"/>
</dbReference>
<feature type="region of interest" description="Disordered" evidence="9">
    <location>
        <begin position="308"/>
        <end position="358"/>
    </location>
</feature>
<evidence type="ECO:0000259" key="10">
    <source>
        <dbReference type="PROSITE" id="PS00028"/>
    </source>
</evidence>
<dbReference type="AlphaFoldDB" id="A0A0D1YU21"/>